<accession>A0A8T2JM93</accession>
<name>A0A8T2JM93_9PIPI</name>
<protein>
    <submittedName>
        <fullName evidence="1">Uncharacterized protein</fullName>
    </submittedName>
</protein>
<organism evidence="1 2">
    <name type="scientific">Hymenochirus boettgeri</name>
    <name type="common">Congo dwarf clawed frog</name>
    <dbReference type="NCBI Taxonomy" id="247094"/>
    <lineage>
        <taxon>Eukaryota</taxon>
        <taxon>Metazoa</taxon>
        <taxon>Chordata</taxon>
        <taxon>Craniata</taxon>
        <taxon>Vertebrata</taxon>
        <taxon>Euteleostomi</taxon>
        <taxon>Amphibia</taxon>
        <taxon>Batrachia</taxon>
        <taxon>Anura</taxon>
        <taxon>Pipoidea</taxon>
        <taxon>Pipidae</taxon>
        <taxon>Pipinae</taxon>
        <taxon>Hymenochirus</taxon>
    </lineage>
</organism>
<dbReference type="Proteomes" id="UP000812440">
    <property type="component" value="Chromosome 5"/>
</dbReference>
<dbReference type="AlphaFoldDB" id="A0A8T2JM93"/>
<keyword evidence="2" id="KW-1185">Reference proteome</keyword>
<gene>
    <name evidence="1" type="ORF">GDO86_009583</name>
</gene>
<evidence type="ECO:0000313" key="2">
    <source>
        <dbReference type="Proteomes" id="UP000812440"/>
    </source>
</evidence>
<evidence type="ECO:0000313" key="1">
    <source>
        <dbReference type="EMBL" id="KAG8444460.1"/>
    </source>
</evidence>
<proteinExistence type="predicted"/>
<dbReference type="EMBL" id="JAACNH010000004">
    <property type="protein sequence ID" value="KAG8444460.1"/>
    <property type="molecule type" value="Genomic_DNA"/>
</dbReference>
<comment type="caution">
    <text evidence="1">The sequence shown here is derived from an EMBL/GenBank/DDBJ whole genome shotgun (WGS) entry which is preliminary data.</text>
</comment>
<reference evidence="1" key="1">
    <citation type="thesis" date="2020" institute="ProQuest LLC" country="789 East Eisenhower Parkway, Ann Arbor, MI, USA">
        <title>Comparative Genomics and Chromosome Evolution.</title>
        <authorList>
            <person name="Mudd A.B."/>
        </authorList>
    </citation>
    <scope>NUCLEOTIDE SEQUENCE</scope>
    <source>
        <strain evidence="1">Female2</strain>
        <tissue evidence="1">Blood</tissue>
    </source>
</reference>
<sequence length="78" mass="8900">MSLNHKQNHYLCTVLSKGAPHIQKLTRLDRVTKWRSLLAQSLLVAFTTYSQQHIAASRPAYFAAYKDLVNAIRVSMNL</sequence>